<evidence type="ECO:0000313" key="1">
    <source>
        <dbReference type="EMBL" id="EPB68563.1"/>
    </source>
</evidence>
<dbReference type="Proteomes" id="UP000054495">
    <property type="component" value="Unassembled WGS sequence"/>
</dbReference>
<protein>
    <submittedName>
        <fullName evidence="1">Uncharacterized protein</fullName>
    </submittedName>
</protein>
<gene>
    <name evidence="1" type="ORF">ANCCEY_12346</name>
</gene>
<keyword evidence="2" id="KW-1185">Reference proteome</keyword>
<sequence>MTNLSHGDDSRRYASIDVITSNEARQCDQLLDFRDVDVQAAPRVRIRGSDSFHLLDYGDEFRPIRGRLSSAPHLLAEQILRSRGDKL</sequence>
<name>A0A0D6LBE6_9BILA</name>
<evidence type="ECO:0000313" key="2">
    <source>
        <dbReference type="Proteomes" id="UP000054495"/>
    </source>
</evidence>
<reference evidence="1 2" key="1">
    <citation type="submission" date="2013-05" db="EMBL/GenBank/DDBJ databases">
        <title>Draft genome of the parasitic nematode Anyclostoma ceylanicum.</title>
        <authorList>
            <person name="Mitreva M."/>
        </authorList>
    </citation>
    <scope>NUCLEOTIDE SEQUENCE [LARGE SCALE GENOMIC DNA]</scope>
</reference>
<proteinExistence type="predicted"/>
<dbReference type="EMBL" id="KE125416">
    <property type="protein sequence ID" value="EPB68563.1"/>
    <property type="molecule type" value="Genomic_DNA"/>
</dbReference>
<organism evidence="1 2">
    <name type="scientific">Ancylostoma ceylanicum</name>
    <dbReference type="NCBI Taxonomy" id="53326"/>
    <lineage>
        <taxon>Eukaryota</taxon>
        <taxon>Metazoa</taxon>
        <taxon>Ecdysozoa</taxon>
        <taxon>Nematoda</taxon>
        <taxon>Chromadorea</taxon>
        <taxon>Rhabditida</taxon>
        <taxon>Rhabditina</taxon>
        <taxon>Rhabditomorpha</taxon>
        <taxon>Strongyloidea</taxon>
        <taxon>Ancylostomatidae</taxon>
        <taxon>Ancylostomatinae</taxon>
        <taxon>Ancylostoma</taxon>
    </lineage>
</organism>
<dbReference type="AlphaFoldDB" id="A0A0D6LBE6"/>
<accession>A0A0D6LBE6</accession>